<gene>
    <name evidence="1" type="ORF">M5K25_001451</name>
</gene>
<organism evidence="1 2">
    <name type="scientific">Dendrobium thyrsiflorum</name>
    <name type="common">Pinecone-like raceme dendrobium</name>
    <name type="synonym">Orchid</name>
    <dbReference type="NCBI Taxonomy" id="117978"/>
    <lineage>
        <taxon>Eukaryota</taxon>
        <taxon>Viridiplantae</taxon>
        <taxon>Streptophyta</taxon>
        <taxon>Embryophyta</taxon>
        <taxon>Tracheophyta</taxon>
        <taxon>Spermatophyta</taxon>
        <taxon>Magnoliopsida</taxon>
        <taxon>Liliopsida</taxon>
        <taxon>Asparagales</taxon>
        <taxon>Orchidaceae</taxon>
        <taxon>Epidendroideae</taxon>
        <taxon>Malaxideae</taxon>
        <taxon>Dendrobiinae</taxon>
        <taxon>Dendrobium</taxon>
    </lineage>
</organism>
<reference evidence="1 2" key="1">
    <citation type="journal article" date="2024" name="Plant Biotechnol. J.">
        <title>Dendrobium thyrsiflorum genome and its molecular insights into genes involved in important horticultural traits.</title>
        <authorList>
            <person name="Chen B."/>
            <person name="Wang J.Y."/>
            <person name="Zheng P.J."/>
            <person name="Li K.L."/>
            <person name="Liang Y.M."/>
            <person name="Chen X.F."/>
            <person name="Zhang C."/>
            <person name="Zhao X."/>
            <person name="He X."/>
            <person name="Zhang G.Q."/>
            <person name="Liu Z.J."/>
            <person name="Xu Q."/>
        </authorList>
    </citation>
    <scope>NUCLEOTIDE SEQUENCE [LARGE SCALE GENOMIC DNA]</scope>
    <source>
        <strain evidence="1">GZMU011</strain>
    </source>
</reference>
<evidence type="ECO:0000313" key="1">
    <source>
        <dbReference type="EMBL" id="KAL0927288.1"/>
    </source>
</evidence>
<dbReference type="Proteomes" id="UP001552299">
    <property type="component" value="Unassembled WGS sequence"/>
</dbReference>
<proteinExistence type="predicted"/>
<evidence type="ECO:0000313" key="2">
    <source>
        <dbReference type="Proteomes" id="UP001552299"/>
    </source>
</evidence>
<dbReference type="AlphaFoldDB" id="A0ABD0VRV1"/>
<accession>A0ABD0VRV1</accession>
<name>A0ABD0VRV1_DENTH</name>
<keyword evidence="2" id="KW-1185">Reference proteome</keyword>
<comment type="caution">
    <text evidence="1">The sequence shown here is derived from an EMBL/GenBank/DDBJ whole genome shotgun (WGS) entry which is preliminary data.</text>
</comment>
<protein>
    <submittedName>
        <fullName evidence="1">Uncharacterized protein</fullName>
    </submittedName>
</protein>
<sequence>MNIVMMWMDGAAGAHALAEGDTAGIGGEAAGDGPGRESGCRMKVATMMGSMRSICFVSSAVVKVQRVKGLVNLLCFHCGLAEFTL</sequence>
<dbReference type="EMBL" id="JANQDX010000002">
    <property type="protein sequence ID" value="KAL0927288.1"/>
    <property type="molecule type" value="Genomic_DNA"/>
</dbReference>